<keyword evidence="1" id="KW-0436">Ligase</keyword>
<dbReference type="GO" id="GO:0016874">
    <property type="term" value="F:ligase activity"/>
    <property type="evidence" value="ECO:0007669"/>
    <property type="project" value="UniProtKB-KW"/>
</dbReference>
<keyword evidence="2" id="KW-1185">Reference proteome</keyword>
<comment type="caution">
    <text evidence="1">The sequence shown here is derived from an EMBL/GenBank/DDBJ whole genome shotgun (WGS) entry which is preliminary data.</text>
</comment>
<sequence length="120" mass="13698">MTLRNLNLESNHRRGRLSSKAEIEFHPEPNDSGVCALEQWTLNRVVESLRPSIVPIERINSRRLFSSSSLNRCCSGRVIHPKVLDKAEPFRSLATAPIPLAVHLPRFAVRTCIQLFNERQ</sequence>
<proteinExistence type="predicted"/>
<reference evidence="1 2" key="1">
    <citation type="submission" date="2024-07" db="EMBL/GenBank/DDBJ databases">
        <title>Enhanced genomic and transcriptomic resources for Trichinella pseudospiralis and T. spiralis underpin the discovery of pronounced molecular differences between stages and species.</title>
        <authorList>
            <person name="Pasi K.K."/>
            <person name="La Rosa G."/>
            <person name="Gomez-Morales M.A."/>
            <person name="Tosini F."/>
            <person name="Sumanam S."/>
            <person name="Young N.D."/>
            <person name="Chang B.C."/>
            <person name="Robin G.B."/>
        </authorList>
    </citation>
    <scope>NUCLEOTIDE SEQUENCE [LARGE SCALE GENOMIC DNA]</scope>
    <source>
        <strain evidence="1">ISS534</strain>
    </source>
</reference>
<name>A0ABR3KWZ9_TRISP</name>
<organism evidence="1 2">
    <name type="scientific">Trichinella spiralis</name>
    <name type="common">Trichina worm</name>
    <dbReference type="NCBI Taxonomy" id="6334"/>
    <lineage>
        <taxon>Eukaryota</taxon>
        <taxon>Metazoa</taxon>
        <taxon>Ecdysozoa</taxon>
        <taxon>Nematoda</taxon>
        <taxon>Enoplea</taxon>
        <taxon>Dorylaimia</taxon>
        <taxon>Trichinellida</taxon>
        <taxon>Trichinellidae</taxon>
        <taxon>Trichinella</taxon>
    </lineage>
</organism>
<dbReference type="Proteomes" id="UP001558632">
    <property type="component" value="Unassembled WGS sequence"/>
</dbReference>
<accession>A0ABR3KWZ9</accession>
<gene>
    <name evidence="1" type="ORF">TSPI_01060</name>
</gene>
<evidence type="ECO:0000313" key="1">
    <source>
        <dbReference type="EMBL" id="KAL1243888.1"/>
    </source>
</evidence>
<dbReference type="EMBL" id="JBEUSY010000159">
    <property type="protein sequence ID" value="KAL1243888.1"/>
    <property type="molecule type" value="Genomic_DNA"/>
</dbReference>
<evidence type="ECO:0000313" key="2">
    <source>
        <dbReference type="Proteomes" id="UP001558632"/>
    </source>
</evidence>
<protein>
    <submittedName>
        <fullName evidence="1">DNA ligase</fullName>
    </submittedName>
</protein>